<reference evidence="4" key="2">
    <citation type="journal article" date="2023" name="IMA Fungus">
        <title>Comparative genomic study of the Penicillium genus elucidates a diverse pangenome and 15 lateral gene transfer events.</title>
        <authorList>
            <person name="Petersen C."/>
            <person name="Sorensen T."/>
            <person name="Nielsen M.R."/>
            <person name="Sondergaard T.E."/>
            <person name="Sorensen J.L."/>
            <person name="Fitzpatrick D.A."/>
            <person name="Frisvad J.C."/>
            <person name="Nielsen K.L."/>
        </authorList>
    </citation>
    <scope>NUCLEOTIDE SEQUENCE</scope>
    <source>
        <strain evidence="4">IBT 34128</strain>
    </source>
</reference>
<dbReference type="PRINTS" id="PR00080">
    <property type="entry name" value="SDRFAMILY"/>
</dbReference>
<dbReference type="SUPFAM" id="SSF51735">
    <property type="entry name" value="NAD(P)-binding Rossmann-fold domains"/>
    <property type="match status" value="1"/>
</dbReference>
<dbReference type="AlphaFoldDB" id="A0A9W9F9J6"/>
<dbReference type="EMBL" id="JAPMSZ010000007">
    <property type="protein sequence ID" value="KAJ5096111.1"/>
    <property type="molecule type" value="Genomic_DNA"/>
</dbReference>
<dbReference type="PANTHER" id="PTHR43976:SF16">
    <property type="entry name" value="SHORT-CHAIN DEHYDROGENASE_REDUCTASE FAMILY PROTEIN"/>
    <property type="match status" value="1"/>
</dbReference>
<dbReference type="InterPro" id="IPR002347">
    <property type="entry name" value="SDR_fam"/>
</dbReference>
<evidence type="ECO:0000313" key="4">
    <source>
        <dbReference type="EMBL" id="KAJ5096111.1"/>
    </source>
</evidence>
<dbReference type="GeneID" id="81395217"/>
<dbReference type="InterPro" id="IPR051911">
    <property type="entry name" value="SDR_oxidoreductase"/>
</dbReference>
<name>A0A9W9F9J6_9EURO</name>
<dbReference type="OrthoDB" id="1274115at2759"/>
<dbReference type="CDD" id="cd05374">
    <property type="entry name" value="17beta-HSD-like_SDR_c"/>
    <property type="match status" value="1"/>
</dbReference>
<accession>A0A9W9F9J6</accession>
<dbReference type="GO" id="GO:0016491">
    <property type="term" value="F:oxidoreductase activity"/>
    <property type="evidence" value="ECO:0007669"/>
    <property type="project" value="UniProtKB-KW"/>
</dbReference>
<keyword evidence="2" id="KW-0560">Oxidoreductase</keyword>
<organism evidence="4 5">
    <name type="scientific">Penicillium alfredii</name>
    <dbReference type="NCBI Taxonomy" id="1506179"/>
    <lineage>
        <taxon>Eukaryota</taxon>
        <taxon>Fungi</taxon>
        <taxon>Dikarya</taxon>
        <taxon>Ascomycota</taxon>
        <taxon>Pezizomycotina</taxon>
        <taxon>Eurotiomycetes</taxon>
        <taxon>Eurotiomycetidae</taxon>
        <taxon>Eurotiales</taxon>
        <taxon>Aspergillaceae</taxon>
        <taxon>Penicillium</taxon>
    </lineage>
</organism>
<proteinExistence type="inferred from homology"/>
<dbReference type="Proteomes" id="UP001141434">
    <property type="component" value="Unassembled WGS sequence"/>
</dbReference>
<comment type="similarity">
    <text evidence="1 3">Belongs to the short-chain dehydrogenases/reductases (SDR) family.</text>
</comment>
<dbReference type="InterPro" id="IPR036291">
    <property type="entry name" value="NAD(P)-bd_dom_sf"/>
</dbReference>
<evidence type="ECO:0000313" key="5">
    <source>
        <dbReference type="Proteomes" id="UP001141434"/>
    </source>
</evidence>
<protein>
    <submittedName>
        <fullName evidence="4">Uncharacterized protein</fullName>
    </submittedName>
</protein>
<dbReference type="RefSeq" id="XP_056511662.1">
    <property type="nucleotide sequence ID" value="XM_056656049.1"/>
</dbReference>
<evidence type="ECO:0000256" key="2">
    <source>
        <dbReference type="ARBA" id="ARBA00023002"/>
    </source>
</evidence>
<dbReference type="PANTHER" id="PTHR43976">
    <property type="entry name" value="SHORT CHAIN DEHYDROGENASE"/>
    <property type="match status" value="1"/>
</dbReference>
<reference evidence="4" key="1">
    <citation type="submission" date="2022-11" db="EMBL/GenBank/DDBJ databases">
        <authorList>
            <person name="Petersen C."/>
        </authorList>
    </citation>
    <scope>NUCLEOTIDE SEQUENCE</scope>
    <source>
        <strain evidence="4">IBT 34128</strain>
    </source>
</reference>
<keyword evidence="5" id="KW-1185">Reference proteome</keyword>
<dbReference type="PRINTS" id="PR00081">
    <property type="entry name" value="GDHRDH"/>
</dbReference>
<gene>
    <name evidence="4" type="ORF">NUU61_005467</name>
</gene>
<evidence type="ECO:0000256" key="1">
    <source>
        <dbReference type="ARBA" id="ARBA00006484"/>
    </source>
</evidence>
<sequence>MAPQVWLVIGTSSGLGAEFVHAAVARGDKVIATARNVDRIAHLKDIGAAVMQLDVAASKDELDLKAEEAIAIYGTIDVLVNNAGYTQFGTVEESSNDEWFKQFNTNVFGTLNTTRSFLPHLRSKKAGTIVFIGSMVAWDGVPTVGTYCASKAAIHYAVESLSKELSPIGIKTLLVEPGTFRTELLNEPNCKSARTKFEDYRALTETVSSGFRTLNGTQIGDARKGAERVIDVVKGQNGTAGKEWPMSLLVGSDAVAVIRKKCEDTLRQVAEWEDFSKSTDL</sequence>
<evidence type="ECO:0000256" key="3">
    <source>
        <dbReference type="RuleBase" id="RU000363"/>
    </source>
</evidence>
<dbReference type="Pfam" id="PF00106">
    <property type="entry name" value="adh_short"/>
    <property type="match status" value="1"/>
</dbReference>
<dbReference type="Gene3D" id="3.40.50.720">
    <property type="entry name" value="NAD(P)-binding Rossmann-like Domain"/>
    <property type="match status" value="1"/>
</dbReference>
<comment type="caution">
    <text evidence="4">The sequence shown here is derived from an EMBL/GenBank/DDBJ whole genome shotgun (WGS) entry which is preliminary data.</text>
</comment>